<protein>
    <submittedName>
        <fullName evidence="2">Uncharacterized protein</fullName>
    </submittedName>
</protein>
<keyword evidence="3" id="KW-1185">Reference proteome</keyword>
<name>A0A822YE26_NELNU</name>
<proteinExistence type="predicted"/>
<evidence type="ECO:0000256" key="1">
    <source>
        <dbReference type="SAM" id="MobiDB-lite"/>
    </source>
</evidence>
<organism evidence="2 3">
    <name type="scientific">Nelumbo nucifera</name>
    <name type="common">Sacred lotus</name>
    <dbReference type="NCBI Taxonomy" id="4432"/>
    <lineage>
        <taxon>Eukaryota</taxon>
        <taxon>Viridiplantae</taxon>
        <taxon>Streptophyta</taxon>
        <taxon>Embryophyta</taxon>
        <taxon>Tracheophyta</taxon>
        <taxon>Spermatophyta</taxon>
        <taxon>Magnoliopsida</taxon>
        <taxon>Proteales</taxon>
        <taxon>Nelumbonaceae</taxon>
        <taxon>Nelumbo</taxon>
    </lineage>
</organism>
<evidence type="ECO:0000313" key="3">
    <source>
        <dbReference type="Proteomes" id="UP000607653"/>
    </source>
</evidence>
<dbReference type="AlphaFoldDB" id="A0A822YE26"/>
<reference evidence="2 3" key="1">
    <citation type="journal article" date="2020" name="Mol. Biol. Evol.">
        <title>Distinct Expression and Methylation Patterns for Genes with Different Fates following a Single Whole-Genome Duplication in Flowering Plants.</title>
        <authorList>
            <person name="Shi T."/>
            <person name="Rahmani R.S."/>
            <person name="Gugger P.F."/>
            <person name="Wang M."/>
            <person name="Li H."/>
            <person name="Zhang Y."/>
            <person name="Li Z."/>
            <person name="Wang Q."/>
            <person name="Van de Peer Y."/>
            <person name="Marchal K."/>
            <person name="Chen J."/>
        </authorList>
    </citation>
    <scope>NUCLEOTIDE SEQUENCE [LARGE SCALE GENOMIC DNA]</scope>
    <source>
        <tissue evidence="2">Leaf</tissue>
    </source>
</reference>
<dbReference type="EMBL" id="DUZY01000003">
    <property type="protein sequence ID" value="DAD32424.1"/>
    <property type="molecule type" value="Genomic_DNA"/>
</dbReference>
<comment type="caution">
    <text evidence="2">The sequence shown here is derived from an EMBL/GenBank/DDBJ whole genome shotgun (WGS) entry which is preliminary data.</text>
</comment>
<gene>
    <name evidence="2" type="ORF">HUJ06_011275</name>
</gene>
<sequence>MRAEGEGVGAKCVGWGGGGCVRGGVGGCVQHEGVGHVGRGVVGGACAGWGGGGLCAGVRRWGCVQHGGCEEVNVGWGAACDKRGSWTCGLMGEGVACGMGRRGPLVGWGAGGLAYDIGGLGISSNRCQSMTTSIRTTVPWVTTVFLYPPPHHNAMGHRHSPVSSLTSQFQNSPPVTNGSPTIVLMLTNNGNTSKRTPVTNPTARKHLVQTNSADFDKQRSSFGDE</sequence>
<dbReference type="Proteomes" id="UP000607653">
    <property type="component" value="Unassembled WGS sequence"/>
</dbReference>
<feature type="compositionally biased region" description="Polar residues" evidence="1">
    <location>
        <begin position="161"/>
        <end position="213"/>
    </location>
</feature>
<feature type="region of interest" description="Disordered" evidence="1">
    <location>
        <begin position="156"/>
        <end position="225"/>
    </location>
</feature>
<evidence type="ECO:0000313" key="2">
    <source>
        <dbReference type="EMBL" id="DAD32424.1"/>
    </source>
</evidence>
<accession>A0A822YE26</accession>